<dbReference type="Proteomes" id="UP000190675">
    <property type="component" value="Chromosome I"/>
</dbReference>
<evidence type="ECO:0000313" key="2">
    <source>
        <dbReference type="EMBL" id="SHH27070.1"/>
    </source>
</evidence>
<protein>
    <submittedName>
        <fullName evidence="2">Uncharacterized protein</fullName>
    </submittedName>
</protein>
<sequence length="260" mass="27937">MRYDDPGSADSAIMENITPPGTPAKRSLAVLDNSPPTPPSTQAAPPRISGKVKAAIDAMVSGDCKNITAAAEMVGVARESLSRALNKPHIAEFMRQKVIRSLAMASARAGAVKQELLDTDNAMVRDRTSSFVLALSGIQPATSPSVNVNIEVKAGYVIDLSDEPRPAAATRIVSPVQPTIEHEATEAEQDSQRGPGSSFRRCTRAGAGRCLIQAADAHSRRWTQSQAPGPPHWVRQLCEQRRPEFALRPSAFFTERSVFA</sequence>
<organism evidence="2 3">
    <name type="scientific">Bradyrhizobium erythrophlei</name>
    <dbReference type="NCBI Taxonomy" id="1437360"/>
    <lineage>
        <taxon>Bacteria</taxon>
        <taxon>Pseudomonadati</taxon>
        <taxon>Pseudomonadota</taxon>
        <taxon>Alphaproteobacteria</taxon>
        <taxon>Hyphomicrobiales</taxon>
        <taxon>Nitrobacteraceae</taxon>
        <taxon>Bradyrhizobium</taxon>
    </lineage>
</organism>
<gene>
    <name evidence="2" type="ORF">SAMN05444169_6636</name>
</gene>
<accession>A0A1M5RLL8</accession>
<reference evidence="2 3" key="1">
    <citation type="submission" date="2016-11" db="EMBL/GenBank/DDBJ databases">
        <authorList>
            <person name="Jaros S."/>
            <person name="Januszkiewicz K."/>
            <person name="Wedrychowicz H."/>
        </authorList>
    </citation>
    <scope>NUCLEOTIDE SEQUENCE [LARGE SCALE GENOMIC DNA]</scope>
    <source>
        <strain evidence="2 3">GAS242</strain>
    </source>
</reference>
<evidence type="ECO:0000313" key="3">
    <source>
        <dbReference type="Proteomes" id="UP000190675"/>
    </source>
</evidence>
<name>A0A1M5RLL8_9BRAD</name>
<feature type="region of interest" description="Disordered" evidence="1">
    <location>
        <begin position="176"/>
        <end position="200"/>
    </location>
</feature>
<evidence type="ECO:0000256" key="1">
    <source>
        <dbReference type="SAM" id="MobiDB-lite"/>
    </source>
</evidence>
<proteinExistence type="predicted"/>
<feature type="region of interest" description="Disordered" evidence="1">
    <location>
        <begin position="1"/>
        <end position="46"/>
    </location>
</feature>
<dbReference type="EMBL" id="LT670818">
    <property type="protein sequence ID" value="SHH27070.1"/>
    <property type="molecule type" value="Genomic_DNA"/>
</dbReference>
<dbReference type="AlphaFoldDB" id="A0A1M5RLL8"/>